<dbReference type="InterPro" id="IPR013325">
    <property type="entry name" value="RNA_pol_sigma_r2"/>
</dbReference>
<keyword evidence="3" id="KW-0731">Sigma factor</keyword>
<evidence type="ECO:0000259" key="7">
    <source>
        <dbReference type="Pfam" id="PF08281"/>
    </source>
</evidence>
<dbReference type="SUPFAM" id="SSF88946">
    <property type="entry name" value="Sigma2 domain of RNA polymerase sigma factors"/>
    <property type="match status" value="1"/>
</dbReference>
<evidence type="ECO:0000256" key="1">
    <source>
        <dbReference type="ARBA" id="ARBA00010641"/>
    </source>
</evidence>
<keyword evidence="2" id="KW-0805">Transcription regulation</keyword>
<dbReference type="InterPro" id="IPR039425">
    <property type="entry name" value="RNA_pol_sigma-70-like"/>
</dbReference>
<keyword evidence="4" id="KW-0238">DNA-binding</keyword>
<dbReference type="InterPro" id="IPR014284">
    <property type="entry name" value="RNA_pol_sigma-70_dom"/>
</dbReference>
<dbReference type="Proteomes" id="UP001322664">
    <property type="component" value="Chromosome"/>
</dbReference>
<proteinExistence type="inferred from homology"/>
<name>A0ABZ0S2V5_9BACI</name>
<organism evidence="8 9">
    <name type="scientific">Lysinibacillus louembei</name>
    <dbReference type="NCBI Taxonomy" id="1470088"/>
    <lineage>
        <taxon>Bacteria</taxon>
        <taxon>Bacillati</taxon>
        <taxon>Bacillota</taxon>
        <taxon>Bacilli</taxon>
        <taxon>Bacillales</taxon>
        <taxon>Bacillaceae</taxon>
        <taxon>Lysinibacillus</taxon>
    </lineage>
</organism>
<reference evidence="8 9" key="1">
    <citation type="submission" date="2023-09" db="EMBL/GenBank/DDBJ databases">
        <authorList>
            <person name="Page C.A."/>
            <person name="Perez-Diaz I.M."/>
        </authorList>
    </citation>
    <scope>NUCLEOTIDE SEQUENCE [LARGE SCALE GENOMIC DNA]</scope>
    <source>
        <strain evidence="8 9">Ll15</strain>
    </source>
</reference>
<accession>A0ABZ0S2V5</accession>
<evidence type="ECO:0000313" key="8">
    <source>
        <dbReference type="EMBL" id="WPK14017.1"/>
    </source>
</evidence>
<evidence type="ECO:0000256" key="4">
    <source>
        <dbReference type="ARBA" id="ARBA00023125"/>
    </source>
</evidence>
<feature type="domain" description="RNA polymerase sigma-70 region 2" evidence="6">
    <location>
        <begin position="15"/>
        <end position="82"/>
    </location>
</feature>
<keyword evidence="5" id="KW-0804">Transcription</keyword>
<dbReference type="PANTHER" id="PTHR43133:SF8">
    <property type="entry name" value="RNA POLYMERASE SIGMA FACTOR HI_1459-RELATED"/>
    <property type="match status" value="1"/>
</dbReference>
<evidence type="ECO:0000259" key="6">
    <source>
        <dbReference type="Pfam" id="PF04542"/>
    </source>
</evidence>
<dbReference type="NCBIfam" id="TIGR02937">
    <property type="entry name" value="sigma70-ECF"/>
    <property type="match status" value="1"/>
</dbReference>
<dbReference type="SUPFAM" id="SSF88659">
    <property type="entry name" value="Sigma3 and sigma4 domains of RNA polymerase sigma factors"/>
    <property type="match status" value="1"/>
</dbReference>
<keyword evidence="9" id="KW-1185">Reference proteome</keyword>
<dbReference type="EMBL" id="CP137624">
    <property type="protein sequence ID" value="WPK14017.1"/>
    <property type="molecule type" value="Genomic_DNA"/>
</dbReference>
<dbReference type="InterPro" id="IPR013249">
    <property type="entry name" value="RNA_pol_sigma70_r4_t2"/>
</dbReference>
<sequence length="168" mass="19834">MNAYQKGDDEAFNQLYQQLYKPLYSFLFRYTGEEQLSVDIVQDTFEQLQKKRHDFDAQKGMVKSYIFQIGYRLLMNKLNRRKKLRSFFPFLVPIQTTSFSADDKLAVQQAIAKLPEKQRGVILLAYYHDLPQEDIAKILEIPVGTVKSRLHQALKRLKEELKEDFHAK</sequence>
<dbReference type="InterPro" id="IPR036388">
    <property type="entry name" value="WH-like_DNA-bd_sf"/>
</dbReference>
<dbReference type="CDD" id="cd06171">
    <property type="entry name" value="Sigma70_r4"/>
    <property type="match status" value="1"/>
</dbReference>
<evidence type="ECO:0000256" key="5">
    <source>
        <dbReference type="ARBA" id="ARBA00023163"/>
    </source>
</evidence>
<dbReference type="Pfam" id="PF08281">
    <property type="entry name" value="Sigma70_r4_2"/>
    <property type="match status" value="1"/>
</dbReference>
<evidence type="ECO:0000256" key="3">
    <source>
        <dbReference type="ARBA" id="ARBA00023082"/>
    </source>
</evidence>
<dbReference type="InterPro" id="IPR007627">
    <property type="entry name" value="RNA_pol_sigma70_r2"/>
</dbReference>
<gene>
    <name evidence="8" type="ORF">R6U77_17505</name>
</gene>
<dbReference type="Pfam" id="PF04542">
    <property type="entry name" value="Sigma70_r2"/>
    <property type="match status" value="1"/>
</dbReference>
<feature type="domain" description="RNA polymerase sigma factor 70 region 4 type 2" evidence="7">
    <location>
        <begin position="105"/>
        <end position="157"/>
    </location>
</feature>
<dbReference type="Gene3D" id="1.10.1740.10">
    <property type="match status" value="1"/>
</dbReference>
<evidence type="ECO:0000313" key="9">
    <source>
        <dbReference type="Proteomes" id="UP001322664"/>
    </source>
</evidence>
<protein>
    <submittedName>
        <fullName evidence="8">RNA polymerase sigma factor</fullName>
    </submittedName>
</protein>
<dbReference type="PANTHER" id="PTHR43133">
    <property type="entry name" value="RNA POLYMERASE ECF-TYPE SIGMA FACTO"/>
    <property type="match status" value="1"/>
</dbReference>
<dbReference type="Gene3D" id="1.10.10.10">
    <property type="entry name" value="Winged helix-like DNA-binding domain superfamily/Winged helix DNA-binding domain"/>
    <property type="match status" value="1"/>
</dbReference>
<dbReference type="InterPro" id="IPR013324">
    <property type="entry name" value="RNA_pol_sigma_r3/r4-like"/>
</dbReference>
<comment type="similarity">
    <text evidence="1">Belongs to the sigma-70 factor family. ECF subfamily.</text>
</comment>
<evidence type="ECO:0000256" key="2">
    <source>
        <dbReference type="ARBA" id="ARBA00023015"/>
    </source>
</evidence>